<organism evidence="1 2">
    <name type="scientific">Providencia rettgeri</name>
    <dbReference type="NCBI Taxonomy" id="587"/>
    <lineage>
        <taxon>Bacteria</taxon>
        <taxon>Pseudomonadati</taxon>
        <taxon>Pseudomonadota</taxon>
        <taxon>Gammaproteobacteria</taxon>
        <taxon>Enterobacterales</taxon>
        <taxon>Morganellaceae</taxon>
        <taxon>Providencia</taxon>
    </lineage>
</organism>
<comment type="caution">
    <text evidence="1">The sequence shown here is derived from an EMBL/GenBank/DDBJ whole genome shotgun (WGS) entry which is preliminary data.</text>
</comment>
<proteinExistence type="predicted"/>
<name>A0AAE3CXW5_PRORE</name>
<dbReference type="Proteomes" id="UP001155882">
    <property type="component" value="Unassembled WGS sequence"/>
</dbReference>
<reference evidence="1" key="1">
    <citation type="submission" date="2021-07" db="EMBL/GenBank/DDBJ databases">
        <authorList>
            <person name="Stanton E."/>
        </authorList>
    </citation>
    <scope>NUCLEOTIDE SEQUENCE</scope>
    <source>
        <strain evidence="1">2021EL-01139</strain>
    </source>
</reference>
<evidence type="ECO:0000313" key="1">
    <source>
        <dbReference type="EMBL" id="MBW3119068.1"/>
    </source>
</evidence>
<evidence type="ECO:0000313" key="2">
    <source>
        <dbReference type="Proteomes" id="UP001155882"/>
    </source>
</evidence>
<accession>A0AAE3CXW5</accession>
<dbReference type="EMBL" id="JAHWLI010000169">
    <property type="protein sequence ID" value="MBW3119068.1"/>
    <property type="molecule type" value="Genomic_DNA"/>
</dbReference>
<dbReference type="RefSeq" id="WP_219197863.1">
    <property type="nucleotide sequence ID" value="NZ_JAHWLI010000169.1"/>
</dbReference>
<gene>
    <name evidence="1" type="ORF">KYI77_21810</name>
</gene>
<feature type="non-terminal residue" evidence="1">
    <location>
        <position position="1"/>
    </location>
</feature>
<dbReference type="AlphaFoldDB" id="A0AAE3CXW5"/>
<protein>
    <submittedName>
        <fullName evidence="1">Uncharacterized protein</fullName>
    </submittedName>
</protein>
<sequence length="265" mass="30348">NPVPLKSSSKVIKIINKAIEEGRMLSEFEMAQTIQLIDSMNKSHDDRSDIVLTCYYSIMSDIDGLLYHANKAIKDLMSYQDSVPWPLVGNIITALGNSLRFGEIHNLLEKYDIPLFNEIMISLGIKSYLFSGDLKGYERIKEEYSKNSIIEDNVEKTFRFLCNNKNDLTNISSYIIDSLDIISRKTSKRLIEDFGLLPISVFDVENYIDDGHEFISFVFFLSENISVDDAICLEDELIEEISNLNYPSRIKTLVTYSLFVDEGDQ</sequence>